<protein>
    <submittedName>
        <fullName evidence="3">Membrane-flanked domain</fullName>
    </submittedName>
</protein>
<comment type="caution">
    <text evidence="3">The sequence shown here is derived from an EMBL/GenBank/DDBJ whole genome shotgun (WGS) entry which is preliminary data.</text>
</comment>
<accession>A0A4Z1DY58</accession>
<feature type="transmembrane region" description="Helical" evidence="1">
    <location>
        <begin position="55"/>
        <end position="76"/>
    </location>
</feature>
<evidence type="ECO:0000313" key="4">
    <source>
        <dbReference type="Proteomes" id="UP000297318"/>
    </source>
</evidence>
<dbReference type="Proteomes" id="UP000297318">
    <property type="component" value="Unassembled WGS sequence"/>
</dbReference>
<name>A0A4Z1DY58_9MICO</name>
<dbReference type="OrthoDB" id="4350422at2"/>
<proteinExistence type="predicted"/>
<sequence length="173" mass="19622">MGYPQDTLSADEQLVLHRHPHFKTLILPFVALVLLTTGAVLAWQWSTRADISDTAATVVGIAAGALWLIGVLWLFAWPMLRWATTHFVITDRRVMFRHGIITRTGIDIPMARINTVQFRHGLIDRILRTGTLIIESASDDPLEFNDIPRVEHVHSLLYNEVFDTLGEEESGRR</sequence>
<dbReference type="PANTHER" id="PTHR37938">
    <property type="entry name" value="BLL0215 PROTEIN"/>
    <property type="match status" value="1"/>
</dbReference>
<feature type="domain" description="YdbS-like PH" evidence="2">
    <location>
        <begin position="82"/>
        <end position="154"/>
    </location>
</feature>
<evidence type="ECO:0000313" key="3">
    <source>
        <dbReference type="EMBL" id="TGO04635.1"/>
    </source>
</evidence>
<evidence type="ECO:0000256" key="1">
    <source>
        <dbReference type="SAM" id="Phobius"/>
    </source>
</evidence>
<dbReference type="PANTHER" id="PTHR37938:SF1">
    <property type="entry name" value="BLL0215 PROTEIN"/>
    <property type="match status" value="1"/>
</dbReference>
<gene>
    <name evidence="3" type="ORF">SERN_2228</name>
</gene>
<keyword evidence="1" id="KW-0472">Membrane</keyword>
<dbReference type="AlphaFoldDB" id="A0A4Z1DY58"/>
<keyword evidence="4" id="KW-1185">Reference proteome</keyword>
<dbReference type="Pfam" id="PF03703">
    <property type="entry name" value="bPH_2"/>
    <property type="match status" value="1"/>
</dbReference>
<dbReference type="EMBL" id="RHPJ01000003">
    <property type="protein sequence ID" value="TGO04635.1"/>
    <property type="molecule type" value="Genomic_DNA"/>
</dbReference>
<keyword evidence="1" id="KW-1133">Transmembrane helix</keyword>
<organism evidence="3 4">
    <name type="scientific">Serinibacter arcticus</name>
    <dbReference type="NCBI Taxonomy" id="1655435"/>
    <lineage>
        <taxon>Bacteria</taxon>
        <taxon>Bacillati</taxon>
        <taxon>Actinomycetota</taxon>
        <taxon>Actinomycetes</taxon>
        <taxon>Micrococcales</taxon>
        <taxon>Beutenbergiaceae</taxon>
        <taxon>Serinibacter</taxon>
    </lineage>
</organism>
<reference evidence="3 4" key="1">
    <citation type="submission" date="2018-11" db="EMBL/GenBank/DDBJ databases">
        <title>Complete genome sequencing of the Actinobacteria Serinibacter sp. K3-2.</title>
        <authorList>
            <person name="Rakitin A.L."/>
            <person name="Beletsky A.V."/>
            <person name="Mardanov A.V."/>
            <person name="Ravin N.V."/>
            <person name="Gromova A.S."/>
            <person name="Filippova S.N."/>
            <person name="Gal'Chenko V.F."/>
        </authorList>
    </citation>
    <scope>NUCLEOTIDE SEQUENCE [LARGE SCALE GENOMIC DNA]</scope>
    <source>
        <strain evidence="3 4">K3-2</strain>
    </source>
</reference>
<evidence type="ECO:0000259" key="2">
    <source>
        <dbReference type="Pfam" id="PF03703"/>
    </source>
</evidence>
<dbReference type="RefSeq" id="WP_135850209.1">
    <property type="nucleotide sequence ID" value="NZ_RHPJ01000003.1"/>
</dbReference>
<keyword evidence="1" id="KW-0812">Transmembrane</keyword>
<feature type="transmembrane region" description="Helical" evidence="1">
    <location>
        <begin position="25"/>
        <end position="43"/>
    </location>
</feature>
<dbReference type="InterPro" id="IPR005182">
    <property type="entry name" value="YdbS-like_PH"/>
</dbReference>